<protein>
    <submittedName>
        <fullName evidence="2">Acyl carrier protein</fullName>
    </submittedName>
</protein>
<dbReference type="Gene3D" id="1.10.1200.10">
    <property type="entry name" value="ACP-like"/>
    <property type="match status" value="1"/>
</dbReference>
<dbReference type="InterPro" id="IPR009081">
    <property type="entry name" value="PP-bd_ACP"/>
</dbReference>
<organism evidence="2 3">
    <name type="scientific">Actinomadura fibrosa</name>
    <dbReference type="NCBI Taxonomy" id="111802"/>
    <lineage>
        <taxon>Bacteria</taxon>
        <taxon>Bacillati</taxon>
        <taxon>Actinomycetota</taxon>
        <taxon>Actinomycetes</taxon>
        <taxon>Streptosporangiales</taxon>
        <taxon>Thermomonosporaceae</taxon>
        <taxon>Actinomadura</taxon>
    </lineage>
</organism>
<dbReference type="PROSITE" id="PS50075">
    <property type="entry name" value="CARRIER"/>
    <property type="match status" value="1"/>
</dbReference>
<evidence type="ECO:0000259" key="1">
    <source>
        <dbReference type="PROSITE" id="PS50075"/>
    </source>
</evidence>
<sequence>MTQPTTGETARLDEAELRALVADALELPVADVTDDAEFVEELGVDSLMIMEIMVRVEQRYGVQVEDEEFTDVRTFVHVRDLLAGKLAAA</sequence>
<keyword evidence="3" id="KW-1185">Reference proteome</keyword>
<dbReference type="InterPro" id="IPR036736">
    <property type="entry name" value="ACP-like_sf"/>
</dbReference>
<dbReference type="EMBL" id="JBHTGP010000018">
    <property type="protein sequence ID" value="MFD0689946.1"/>
    <property type="molecule type" value="Genomic_DNA"/>
</dbReference>
<gene>
    <name evidence="2" type="ORF">ACFQZM_36030</name>
</gene>
<dbReference type="SMART" id="SM01294">
    <property type="entry name" value="PKS_PP_betabranch"/>
    <property type="match status" value="1"/>
</dbReference>
<dbReference type="Pfam" id="PF00550">
    <property type="entry name" value="PP-binding"/>
    <property type="match status" value="1"/>
</dbReference>
<accession>A0ABW2XTX1</accession>
<dbReference type="RefSeq" id="WP_131763577.1">
    <property type="nucleotide sequence ID" value="NZ_CAACUY010000358.1"/>
</dbReference>
<dbReference type="Proteomes" id="UP001597063">
    <property type="component" value="Unassembled WGS sequence"/>
</dbReference>
<dbReference type="SUPFAM" id="SSF47336">
    <property type="entry name" value="ACP-like"/>
    <property type="match status" value="1"/>
</dbReference>
<feature type="domain" description="Carrier" evidence="1">
    <location>
        <begin position="8"/>
        <end position="86"/>
    </location>
</feature>
<comment type="caution">
    <text evidence="2">The sequence shown here is derived from an EMBL/GenBank/DDBJ whole genome shotgun (WGS) entry which is preliminary data.</text>
</comment>
<evidence type="ECO:0000313" key="2">
    <source>
        <dbReference type="EMBL" id="MFD0689946.1"/>
    </source>
</evidence>
<evidence type="ECO:0000313" key="3">
    <source>
        <dbReference type="Proteomes" id="UP001597063"/>
    </source>
</evidence>
<reference evidence="3" key="1">
    <citation type="journal article" date="2019" name="Int. J. Syst. Evol. Microbiol.">
        <title>The Global Catalogue of Microorganisms (GCM) 10K type strain sequencing project: providing services to taxonomists for standard genome sequencing and annotation.</title>
        <authorList>
            <consortium name="The Broad Institute Genomics Platform"/>
            <consortium name="The Broad Institute Genome Sequencing Center for Infectious Disease"/>
            <person name="Wu L."/>
            <person name="Ma J."/>
        </authorList>
    </citation>
    <scope>NUCLEOTIDE SEQUENCE [LARGE SCALE GENOMIC DNA]</scope>
    <source>
        <strain evidence="3">JCM 9371</strain>
    </source>
</reference>
<name>A0ABW2XTX1_9ACTN</name>
<proteinExistence type="predicted"/>